<dbReference type="Pfam" id="PF02720">
    <property type="entry name" value="DUF222"/>
    <property type="match status" value="1"/>
</dbReference>
<dbReference type="RefSeq" id="WP_163650852.1">
    <property type="nucleotide sequence ID" value="NZ_AP022590.1"/>
</dbReference>
<feature type="region of interest" description="Disordered" evidence="1">
    <location>
        <begin position="448"/>
        <end position="501"/>
    </location>
</feature>
<protein>
    <recommendedName>
        <fullName evidence="2">HNH nuclease domain-containing protein</fullName>
    </recommendedName>
</protein>
<evidence type="ECO:0000313" key="3">
    <source>
        <dbReference type="EMBL" id="BBY38811.1"/>
    </source>
</evidence>
<dbReference type="Proteomes" id="UP000465812">
    <property type="component" value="Chromosome"/>
</dbReference>
<dbReference type="InterPro" id="IPR003615">
    <property type="entry name" value="HNH_nuc"/>
</dbReference>
<evidence type="ECO:0000259" key="2">
    <source>
        <dbReference type="SMART" id="SM00507"/>
    </source>
</evidence>
<organism evidence="3 4">
    <name type="scientific">Mycobacterium mantenii</name>
    <dbReference type="NCBI Taxonomy" id="560555"/>
    <lineage>
        <taxon>Bacteria</taxon>
        <taxon>Bacillati</taxon>
        <taxon>Actinomycetota</taxon>
        <taxon>Actinomycetes</taxon>
        <taxon>Mycobacteriales</taxon>
        <taxon>Mycobacteriaceae</taxon>
        <taxon>Mycobacterium</taxon>
        <taxon>Mycobacterium avium complex (MAC)</taxon>
    </lineage>
</organism>
<evidence type="ECO:0000256" key="1">
    <source>
        <dbReference type="SAM" id="MobiDB-lite"/>
    </source>
</evidence>
<gene>
    <name evidence="3" type="ORF">MMAN_29450</name>
</gene>
<name>A0ABM7JTC1_MYCNT</name>
<evidence type="ECO:0000313" key="4">
    <source>
        <dbReference type="Proteomes" id="UP000465812"/>
    </source>
</evidence>
<dbReference type="CDD" id="cd00085">
    <property type="entry name" value="HNHc"/>
    <property type="match status" value="1"/>
</dbReference>
<dbReference type="InterPro" id="IPR003870">
    <property type="entry name" value="DUF222"/>
</dbReference>
<dbReference type="SMART" id="SM00507">
    <property type="entry name" value="HNHc"/>
    <property type="match status" value="1"/>
</dbReference>
<accession>A0ABM7JTC1</accession>
<sequence>MFEEAIARLDELFERQHPSVTPVSAALLERIGVFSRVENRAAAEQLTAIGDLFAHRLSRCSECEEWAVDTEAAVSAEVAAELRIGQGLAGSKVRYARAMRERLPEVGAVFAAGDIDYSMFQTIVFRTGLIDDPEVLARVDAELAVNAARWPSMTRGRLAAQVDKIVARADADAVRRRKELVADRRVWVVDVEGGWSHIEGSLLAPDAHALDKRLDALAATVCAHDPRSREQRRADALGALAGGADRLGCRCGRRDCAAGTRPAAGPVVIHVIAEAGSLDGRGGGAPACEVGAEGLIPPDLVAELAASARLAPLVHPGAAPPEPGYVPSKALADFVRCRDLTCRWPGCDQPAVNCDVDHTIPYADGGPTHASNLKCYCRTHHLVKTFWGWREQQLPDVTLILTSPAGLTYVTTPGSALLFPSLCRGLGGAPATEADVVPDYCADRTAMMPKRRRTRAQNRAARVTTERRLNRQGRQAKHREREAAHFGPAPPADGDDDPPPF</sequence>
<dbReference type="EMBL" id="AP022590">
    <property type="protein sequence ID" value="BBY38811.1"/>
    <property type="molecule type" value="Genomic_DNA"/>
</dbReference>
<dbReference type="Gene3D" id="1.10.30.50">
    <property type="match status" value="1"/>
</dbReference>
<reference evidence="3 4" key="1">
    <citation type="journal article" date="2019" name="Emerg. Microbes Infect.">
        <title>Comprehensive subspecies identification of 175 nontuberculous mycobacteria species based on 7547 genomic profiles.</title>
        <authorList>
            <person name="Matsumoto Y."/>
            <person name="Kinjo T."/>
            <person name="Motooka D."/>
            <person name="Nabeya D."/>
            <person name="Jung N."/>
            <person name="Uechi K."/>
            <person name="Horii T."/>
            <person name="Iida T."/>
            <person name="Fujita J."/>
            <person name="Nakamura S."/>
        </authorList>
    </citation>
    <scope>NUCLEOTIDE SEQUENCE [LARGE SCALE GENOMIC DNA]</scope>
    <source>
        <strain evidence="3 4">JCM 18113</strain>
    </source>
</reference>
<proteinExistence type="predicted"/>
<keyword evidence="4" id="KW-1185">Reference proteome</keyword>
<feature type="domain" description="HNH nuclease" evidence="2">
    <location>
        <begin position="330"/>
        <end position="382"/>
    </location>
</feature>